<dbReference type="InterPro" id="IPR029063">
    <property type="entry name" value="SAM-dependent_MTases_sf"/>
</dbReference>
<sequence>MDTWEDAEAYERYMGRWSRRIAREFVRWLRPPSGARWLDVGCGTGALSEAIVQIAAPSYLVGVDPSPGLLEHARKSLHAPMVTFELASAEDLPFEDGTFDVAVSGLVINLLADPLQGVREMARVVSKGGLVGLYVWDYAEGMQFLRYFWDAARTVDPSARELDEAVRFPVCDPVALQELLRGAHLQELLVDSLEIETTFSSFDDYWQPFLGGQGPAPGYVRSLEAGIREELRLRLLNTLPIAADGSIPLRARAWCARGLVQAS</sequence>
<organism evidence="5 6">
    <name type="scientific">Thermobaculum terrenum (strain ATCC BAA-798 / CCMEE 7001 / YNP1)</name>
    <dbReference type="NCBI Taxonomy" id="525904"/>
    <lineage>
        <taxon>Bacteria</taxon>
        <taxon>Bacillati</taxon>
        <taxon>Chloroflexota</taxon>
        <taxon>Chloroflexia</taxon>
        <taxon>Candidatus Thermobaculales</taxon>
        <taxon>Candidatus Thermobaculaceae</taxon>
        <taxon>Thermobaculum</taxon>
    </lineage>
</organism>
<evidence type="ECO:0000256" key="3">
    <source>
        <dbReference type="ARBA" id="ARBA00022691"/>
    </source>
</evidence>
<dbReference type="GO" id="GO:0008757">
    <property type="term" value="F:S-adenosylmethionine-dependent methyltransferase activity"/>
    <property type="evidence" value="ECO:0007669"/>
    <property type="project" value="InterPro"/>
</dbReference>
<evidence type="ECO:0000256" key="2">
    <source>
        <dbReference type="ARBA" id="ARBA00022679"/>
    </source>
</evidence>
<evidence type="ECO:0000313" key="6">
    <source>
        <dbReference type="Proteomes" id="UP000000323"/>
    </source>
</evidence>
<dbReference type="STRING" id="525904.Tter_2758"/>
<dbReference type="Proteomes" id="UP000000323">
    <property type="component" value="Chromosome 2"/>
</dbReference>
<feature type="domain" description="Methyltransferase type 11" evidence="4">
    <location>
        <begin position="38"/>
        <end position="131"/>
    </location>
</feature>
<dbReference type="PANTHER" id="PTHR43464">
    <property type="entry name" value="METHYLTRANSFERASE"/>
    <property type="match status" value="1"/>
</dbReference>
<evidence type="ECO:0000259" key="4">
    <source>
        <dbReference type="Pfam" id="PF08241"/>
    </source>
</evidence>
<evidence type="ECO:0000256" key="1">
    <source>
        <dbReference type="ARBA" id="ARBA00022603"/>
    </source>
</evidence>
<dbReference type="InterPro" id="IPR013216">
    <property type="entry name" value="Methyltransf_11"/>
</dbReference>
<evidence type="ECO:0000313" key="5">
    <source>
        <dbReference type="EMBL" id="ACZ43644.1"/>
    </source>
</evidence>
<reference evidence="6" key="1">
    <citation type="journal article" date="2010" name="Stand. Genomic Sci.">
        <title>Complete genome sequence of 'Thermobaculum terrenum' type strain (YNP1).</title>
        <authorList>
            <person name="Kiss H."/>
            <person name="Cleland D."/>
            <person name="Lapidus A."/>
            <person name="Lucas S."/>
            <person name="Glavina Del Rio T."/>
            <person name="Nolan M."/>
            <person name="Tice H."/>
            <person name="Han C."/>
            <person name="Goodwin L."/>
            <person name="Pitluck S."/>
            <person name="Liolios K."/>
            <person name="Ivanova N."/>
            <person name="Mavromatis K."/>
            <person name="Ovchinnikova G."/>
            <person name="Pati A."/>
            <person name="Chen A."/>
            <person name="Palaniappan K."/>
            <person name="Land M."/>
            <person name="Hauser L."/>
            <person name="Chang Y."/>
            <person name="Jeffries C."/>
            <person name="Lu M."/>
            <person name="Brettin T."/>
            <person name="Detter J."/>
            <person name="Goker M."/>
            <person name="Tindall B."/>
            <person name="Beck B."/>
            <person name="McDermott T."/>
            <person name="Woyke T."/>
            <person name="Bristow J."/>
            <person name="Eisen J."/>
            <person name="Markowitz V."/>
            <person name="Hugenholtz P."/>
            <person name="Kyrpides N."/>
            <person name="Klenk H."/>
            <person name="Cheng J."/>
        </authorList>
    </citation>
    <scope>NUCLEOTIDE SEQUENCE [LARGE SCALE GENOMIC DNA]</scope>
    <source>
        <strain evidence="6">ATCC BAA-798 / YNP1</strain>
    </source>
</reference>
<dbReference type="SUPFAM" id="SSF53335">
    <property type="entry name" value="S-adenosyl-L-methionine-dependent methyltransferases"/>
    <property type="match status" value="1"/>
</dbReference>
<dbReference type="EMBL" id="CP001826">
    <property type="protein sequence ID" value="ACZ43644.1"/>
    <property type="molecule type" value="Genomic_DNA"/>
</dbReference>
<proteinExistence type="predicted"/>
<gene>
    <name evidence="5" type="ordered locus">Tter_2758</name>
</gene>
<dbReference type="RefSeq" id="WP_012876675.1">
    <property type="nucleotide sequence ID" value="NC_013526.1"/>
</dbReference>
<keyword evidence="6" id="KW-1185">Reference proteome</keyword>
<protein>
    <submittedName>
        <fullName evidence="5">Methyltransferase type 11</fullName>
    </submittedName>
</protein>
<dbReference type="Pfam" id="PF08241">
    <property type="entry name" value="Methyltransf_11"/>
    <property type="match status" value="1"/>
</dbReference>
<dbReference type="AlphaFoldDB" id="D1CIS4"/>
<dbReference type="CDD" id="cd02440">
    <property type="entry name" value="AdoMet_MTases"/>
    <property type="match status" value="1"/>
</dbReference>
<dbReference type="Gene3D" id="3.40.50.150">
    <property type="entry name" value="Vaccinia Virus protein VP39"/>
    <property type="match status" value="1"/>
</dbReference>
<dbReference type="GO" id="GO:0032259">
    <property type="term" value="P:methylation"/>
    <property type="evidence" value="ECO:0007669"/>
    <property type="project" value="UniProtKB-KW"/>
</dbReference>
<keyword evidence="1 5" id="KW-0489">Methyltransferase</keyword>
<name>D1CIS4_THET1</name>
<dbReference type="PANTHER" id="PTHR43464:SF19">
    <property type="entry name" value="UBIQUINONE BIOSYNTHESIS O-METHYLTRANSFERASE, MITOCHONDRIAL"/>
    <property type="match status" value="1"/>
</dbReference>
<dbReference type="KEGG" id="ttr:Tter_2758"/>
<accession>D1CIS4</accession>
<keyword evidence="2 5" id="KW-0808">Transferase</keyword>
<keyword evidence="3" id="KW-0949">S-adenosyl-L-methionine</keyword>
<dbReference type="HOGENOM" id="CLU_037990_2_4_0"/>
<dbReference type="eggNOG" id="COG2226">
    <property type="taxonomic scope" value="Bacteria"/>
</dbReference>